<feature type="transmembrane region" description="Helical" evidence="2">
    <location>
        <begin position="258"/>
        <end position="276"/>
    </location>
</feature>
<evidence type="ECO:0000313" key="4">
    <source>
        <dbReference type="RefSeq" id="XP_021862734.1"/>
    </source>
</evidence>
<evidence type="ECO:0000256" key="1">
    <source>
        <dbReference type="SAM" id="MobiDB-lite"/>
    </source>
</evidence>
<dbReference type="AlphaFoldDB" id="A0A9R0K8T3"/>
<gene>
    <name evidence="4" type="primary">LOC110801659</name>
</gene>
<keyword evidence="3" id="KW-1185">Reference proteome</keyword>
<keyword evidence="2" id="KW-0472">Membrane</keyword>
<feature type="transmembrane region" description="Helical" evidence="2">
    <location>
        <begin position="190"/>
        <end position="213"/>
    </location>
</feature>
<dbReference type="PANTHER" id="PTHR35469">
    <property type="entry name" value="TRANSMEMBRANE PROTEIN"/>
    <property type="match status" value="1"/>
</dbReference>
<keyword evidence="2" id="KW-1133">Transmembrane helix</keyword>
<dbReference type="PANTHER" id="PTHR35469:SF4">
    <property type="entry name" value="TRANSMEMBRANE PROTEIN"/>
    <property type="match status" value="1"/>
</dbReference>
<feature type="compositionally biased region" description="Low complexity" evidence="1">
    <location>
        <begin position="30"/>
        <end position="43"/>
    </location>
</feature>
<dbReference type="GeneID" id="110801659"/>
<evidence type="ECO:0000313" key="3">
    <source>
        <dbReference type="Proteomes" id="UP000813463"/>
    </source>
</evidence>
<evidence type="ECO:0000256" key="2">
    <source>
        <dbReference type="SAM" id="Phobius"/>
    </source>
</evidence>
<dbReference type="RefSeq" id="XP_021862734.1">
    <property type="nucleotide sequence ID" value="XM_022007042.2"/>
</dbReference>
<accession>A0A9R0K8T3</accession>
<dbReference type="OrthoDB" id="1922492at2759"/>
<feature type="compositionally biased region" description="Basic and acidic residues" evidence="1">
    <location>
        <begin position="69"/>
        <end position="81"/>
    </location>
</feature>
<keyword evidence="2" id="KW-0812">Transmembrane</keyword>
<organism evidence="3 4">
    <name type="scientific">Spinacia oleracea</name>
    <name type="common">Spinach</name>
    <dbReference type="NCBI Taxonomy" id="3562"/>
    <lineage>
        <taxon>Eukaryota</taxon>
        <taxon>Viridiplantae</taxon>
        <taxon>Streptophyta</taxon>
        <taxon>Embryophyta</taxon>
        <taxon>Tracheophyta</taxon>
        <taxon>Spermatophyta</taxon>
        <taxon>Magnoliopsida</taxon>
        <taxon>eudicotyledons</taxon>
        <taxon>Gunneridae</taxon>
        <taxon>Pentapetalae</taxon>
        <taxon>Caryophyllales</taxon>
        <taxon>Chenopodiaceae</taxon>
        <taxon>Chenopodioideae</taxon>
        <taxon>Anserineae</taxon>
        <taxon>Spinacia</taxon>
    </lineage>
</organism>
<name>A0A9R0K8T3_SPIOL</name>
<evidence type="ECO:0008006" key="5">
    <source>
        <dbReference type="Google" id="ProtNLM"/>
    </source>
</evidence>
<reference evidence="3" key="1">
    <citation type="journal article" date="2021" name="Nat. Commun.">
        <title>Genomic analyses provide insights into spinach domestication and the genetic basis of agronomic traits.</title>
        <authorList>
            <person name="Cai X."/>
            <person name="Sun X."/>
            <person name="Xu C."/>
            <person name="Sun H."/>
            <person name="Wang X."/>
            <person name="Ge C."/>
            <person name="Zhang Z."/>
            <person name="Wang Q."/>
            <person name="Fei Z."/>
            <person name="Jiao C."/>
            <person name="Wang Q."/>
        </authorList>
    </citation>
    <scope>NUCLEOTIDE SEQUENCE [LARGE SCALE GENOMIC DNA]</scope>
    <source>
        <strain evidence="3">cv. Varoflay</strain>
    </source>
</reference>
<dbReference type="Proteomes" id="UP000813463">
    <property type="component" value="Chromosome 1"/>
</dbReference>
<proteinExistence type="predicted"/>
<protein>
    <recommendedName>
        <fullName evidence="5">Reticulon domain-containing protein</fullName>
    </recommendedName>
</protein>
<dbReference type="KEGG" id="soe:110801659"/>
<feature type="region of interest" description="Disordered" evidence="1">
    <location>
        <begin position="19"/>
        <end position="88"/>
    </location>
</feature>
<feature type="transmembrane region" description="Helical" evidence="2">
    <location>
        <begin position="163"/>
        <end position="184"/>
    </location>
</feature>
<sequence length="277" mass="30266">MASTGREARRRRILEGGQDRLALITGRKPSLSSDANDSDASQSFVPQQQYHHDLRSILPSDQPSVSQTEEEKPTYLMHDEASNFSEDDVLGGRSKEEVLIRKFEQVTEPSRASASEDNSKREASSGLQKAFDAALGVAQQIPVGNVTSQQVSVAVTETEHDRLLCALTIAILVVLSSAGFPIVSSKAFRGILLFRPLFLVLITNITIIIWRLVPDNRKNVSRGDKDKTPVLGDGYAWAEEAGRALELGLMLKNLSGSLFMDCSVYATIVVFGLSLFG</sequence>
<reference evidence="4" key="2">
    <citation type="submission" date="2025-08" db="UniProtKB">
        <authorList>
            <consortium name="RefSeq"/>
        </authorList>
    </citation>
    <scope>IDENTIFICATION</scope>
    <source>
        <tissue evidence="4">Leaf</tissue>
    </source>
</reference>